<accession>A0A4R9M1S0</accession>
<dbReference type="Proteomes" id="UP000298058">
    <property type="component" value="Unassembled WGS sequence"/>
</dbReference>
<feature type="transmembrane region" description="Helical" evidence="1">
    <location>
        <begin position="137"/>
        <end position="153"/>
    </location>
</feature>
<evidence type="ECO:0000313" key="2">
    <source>
        <dbReference type="EMBL" id="TGN20673.1"/>
    </source>
</evidence>
<organism evidence="2 3">
    <name type="scientific">Leptospira idonii</name>
    <dbReference type="NCBI Taxonomy" id="1193500"/>
    <lineage>
        <taxon>Bacteria</taxon>
        <taxon>Pseudomonadati</taxon>
        <taxon>Spirochaetota</taxon>
        <taxon>Spirochaetia</taxon>
        <taxon>Leptospirales</taxon>
        <taxon>Leptospiraceae</taxon>
        <taxon>Leptospira</taxon>
    </lineage>
</organism>
<feature type="transmembrane region" description="Helical" evidence="1">
    <location>
        <begin position="110"/>
        <end position="130"/>
    </location>
</feature>
<feature type="transmembrane region" description="Helical" evidence="1">
    <location>
        <begin position="27"/>
        <end position="46"/>
    </location>
</feature>
<dbReference type="EMBL" id="RQHW01000008">
    <property type="protein sequence ID" value="TGN20673.1"/>
    <property type="molecule type" value="Genomic_DNA"/>
</dbReference>
<dbReference type="Pfam" id="PF09852">
    <property type="entry name" value="DUF2079"/>
    <property type="match status" value="1"/>
</dbReference>
<keyword evidence="1" id="KW-0472">Membrane</keyword>
<comment type="caution">
    <text evidence="2">The sequence shown here is derived from an EMBL/GenBank/DDBJ whole genome shotgun (WGS) entry which is preliminary data.</text>
</comment>
<sequence length="455" mass="52842">MDEVIREITRGNGFHSSYYSDSGDGSYLLHHFAPGLLAYVPFSLLFPERWGYAFGSYFYGMLGVFIWSRLFYREGFKENQNKDLSSYSVSLLIFICLLNQLYIYRLITSYHFEVLVLPFSGLFFHFYLRLKSGERSLRNKIGFWISLVLFLSVKEDIAVYLSCFLFSIWVFELYNFYLVDKKFPLWGKKSVLLRSVSLAALIFCGCYFILSVWIFPSLSSEANTISWSNELLREYSSSYKKVEGFSKSFKTYLELLISGGSGIVLMIPELIGISLIYLFHAFSSRPWHHEVYSYYSYSLIPFLLFSGLVWIRTRKPLPLWLLFLSIGLIFAKNSLDGNFPLTLGKETSNQNTIETSETLRKELHLGMKTIPSEEIVYSQYNLSFYVPKENPVRPLERIGSECGGKKNNVCYIILSPEFTKEELYPKERLKALSLGLVENKAEKLFQGKLIEVWKF</sequence>
<gene>
    <name evidence="2" type="ORF">EHS15_02095</name>
</gene>
<feature type="transmembrane region" description="Helical" evidence="1">
    <location>
        <begin position="191"/>
        <end position="215"/>
    </location>
</feature>
<keyword evidence="1" id="KW-0812">Transmembrane</keyword>
<feature type="transmembrane region" description="Helical" evidence="1">
    <location>
        <begin position="84"/>
        <end position="104"/>
    </location>
</feature>
<keyword evidence="1" id="KW-1133">Transmembrane helix</keyword>
<proteinExistence type="predicted"/>
<feature type="transmembrane region" description="Helical" evidence="1">
    <location>
        <begin position="52"/>
        <end position="72"/>
    </location>
</feature>
<dbReference type="RefSeq" id="WP_135758888.1">
    <property type="nucleotide sequence ID" value="NZ_RQHW01000008.1"/>
</dbReference>
<protein>
    <submittedName>
        <fullName evidence="2">DUF2079 domain-containing protein</fullName>
    </submittedName>
</protein>
<feature type="transmembrane region" description="Helical" evidence="1">
    <location>
        <begin position="255"/>
        <end position="279"/>
    </location>
</feature>
<dbReference type="InterPro" id="IPR018650">
    <property type="entry name" value="STSV1_Orf64"/>
</dbReference>
<feature type="transmembrane region" description="Helical" evidence="1">
    <location>
        <begin position="159"/>
        <end position="179"/>
    </location>
</feature>
<feature type="transmembrane region" description="Helical" evidence="1">
    <location>
        <begin position="291"/>
        <end position="311"/>
    </location>
</feature>
<keyword evidence="3" id="KW-1185">Reference proteome</keyword>
<evidence type="ECO:0000256" key="1">
    <source>
        <dbReference type="SAM" id="Phobius"/>
    </source>
</evidence>
<reference evidence="2" key="1">
    <citation type="journal article" date="2019" name="PLoS Negl. Trop. Dis.">
        <title>Revisiting the worldwide diversity of Leptospira species in the environment.</title>
        <authorList>
            <person name="Vincent A.T."/>
            <person name="Schiettekatte O."/>
            <person name="Bourhy P."/>
            <person name="Veyrier F.J."/>
            <person name="Picardeau M."/>
        </authorList>
    </citation>
    <scope>NUCLEOTIDE SEQUENCE [LARGE SCALE GENOMIC DNA]</scope>
    <source>
        <strain evidence="2">201300427</strain>
    </source>
</reference>
<dbReference type="OrthoDB" id="345630at2"/>
<dbReference type="AlphaFoldDB" id="A0A4R9M1S0"/>
<name>A0A4R9M1S0_9LEPT</name>
<evidence type="ECO:0000313" key="3">
    <source>
        <dbReference type="Proteomes" id="UP000298058"/>
    </source>
</evidence>